<name>A0A9N7UC97_PLEPL</name>
<dbReference type="AlphaFoldDB" id="A0A9N7UC97"/>
<accession>A0A9N7UC97</accession>
<organism evidence="1 2">
    <name type="scientific">Pleuronectes platessa</name>
    <name type="common">European plaice</name>
    <dbReference type="NCBI Taxonomy" id="8262"/>
    <lineage>
        <taxon>Eukaryota</taxon>
        <taxon>Metazoa</taxon>
        <taxon>Chordata</taxon>
        <taxon>Craniata</taxon>
        <taxon>Vertebrata</taxon>
        <taxon>Euteleostomi</taxon>
        <taxon>Actinopterygii</taxon>
        <taxon>Neopterygii</taxon>
        <taxon>Teleostei</taxon>
        <taxon>Neoteleostei</taxon>
        <taxon>Acanthomorphata</taxon>
        <taxon>Carangaria</taxon>
        <taxon>Pleuronectiformes</taxon>
        <taxon>Pleuronectoidei</taxon>
        <taxon>Pleuronectidae</taxon>
        <taxon>Pleuronectes</taxon>
    </lineage>
</organism>
<reference evidence="1" key="1">
    <citation type="submission" date="2020-03" db="EMBL/GenBank/DDBJ databases">
        <authorList>
            <person name="Weist P."/>
        </authorList>
    </citation>
    <scope>NUCLEOTIDE SEQUENCE</scope>
</reference>
<evidence type="ECO:0000313" key="1">
    <source>
        <dbReference type="EMBL" id="CAB1429219.1"/>
    </source>
</evidence>
<keyword evidence="2" id="KW-1185">Reference proteome</keyword>
<comment type="caution">
    <text evidence="1">The sequence shown here is derived from an EMBL/GenBank/DDBJ whole genome shotgun (WGS) entry which is preliminary data.</text>
</comment>
<gene>
    <name evidence="1" type="ORF">PLEPLA_LOCUS17194</name>
</gene>
<dbReference type="EMBL" id="CADEAL010001114">
    <property type="protein sequence ID" value="CAB1429219.1"/>
    <property type="molecule type" value="Genomic_DNA"/>
</dbReference>
<dbReference type="Proteomes" id="UP001153269">
    <property type="component" value="Unassembled WGS sequence"/>
</dbReference>
<evidence type="ECO:0000313" key="2">
    <source>
        <dbReference type="Proteomes" id="UP001153269"/>
    </source>
</evidence>
<protein>
    <submittedName>
        <fullName evidence="1">Uncharacterized protein</fullName>
    </submittedName>
</protein>
<sequence length="400" mass="43687">MLKLSGAKLSRSFDTAYLPSSLASYKTKYSSASSCEAGLDADLQIVQPIIRGNRPVSARASITDTLKTPDCISAEAMMMNIPPRSIPFRQRPPHPVTQTFAQAQRRCQFELRPGDVRNILHSLANQSTYLTTPSRFLTQAILASQGEPLLNWSAGVVASGAEACIQTVSGANNKHPRARKSLHIIRYLETEKGLAIVGSERITRADSNSPAECPVPYKLNPRKQCYDVEFQALNATTSCGAEALLTRRGCPILGGIAHGNMVFFRPAGVCGNGATRLGVGTISQLHGRHATSLYRPRKRHLPANRWPLFFRELPTHGCHSACAGYHPDAGASLSPARHSDGRSISATTILRLHLPVRDGSRRENESSFHTLAKNLYNGARVLLQRPVFLNITACSKLFKQ</sequence>
<proteinExistence type="predicted"/>